<evidence type="ECO:0000313" key="2">
    <source>
        <dbReference type="Proteomes" id="UP000314294"/>
    </source>
</evidence>
<proteinExistence type="predicted"/>
<protein>
    <submittedName>
        <fullName evidence="1">Uncharacterized protein</fullName>
    </submittedName>
</protein>
<comment type="caution">
    <text evidence="1">The sequence shown here is derived from an EMBL/GenBank/DDBJ whole genome shotgun (WGS) entry which is preliminary data.</text>
</comment>
<gene>
    <name evidence="1" type="ORF">EYF80_064413</name>
</gene>
<name>A0A4Z2E9D2_9TELE</name>
<organism evidence="1 2">
    <name type="scientific">Liparis tanakae</name>
    <name type="common">Tanaka's snailfish</name>
    <dbReference type="NCBI Taxonomy" id="230148"/>
    <lineage>
        <taxon>Eukaryota</taxon>
        <taxon>Metazoa</taxon>
        <taxon>Chordata</taxon>
        <taxon>Craniata</taxon>
        <taxon>Vertebrata</taxon>
        <taxon>Euteleostomi</taxon>
        <taxon>Actinopterygii</taxon>
        <taxon>Neopterygii</taxon>
        <taxon>Teleostei</taxon>
        <taxon>Neoteleostei</taxon>
        <taxon>Acanthomorphata</taxon>
        <taxon>Eupercaria</taxon>
        <taxon>Perciformes</taxon>
        <taxon>Cottioidei</taxon>
        <taxon>Cottales</taxon>
        <taxon>Liparidae</taxon>
        <taxon>Liparis</taxon>
    </lineage>
</organism>
<evidence type="ECO:0000313" key="1">
    <source>
        <dbReference type="EMBL" id="TNN25456.1"/>
    </source>
</evidence>
<dbReference type="EMBL" id="SRLO01012485">
    <property type="protein sequence ID" value="TNN25456.1"/>
    <property type="molecule type" value="Genomic_DNA"/>
</dbReference>
<dbReference type="Proteomes" id="UP000314294">
    <property type="component" value="Unassembled WGS sequence"/>
</dbReference>
<sequence>MLEASETAPTARFINTVMLSGMTTQVVVVVVRVVQVVVVRVVQVVVRVVQVTRLDFKPCREHRGGSAGFTALLSLVKSRQTWSGCCSPAFVCCCLSEVDEAFHCRNDSYSPLRNTAPSRPFYRLGRQCNEVWLTDAHLEKDDKHLSPVGQRAADLLEETLGSSHRSGHIALGLEHSPQPVTASEPRELVVCLHAPRSFTLKTSACVQWRHCVVCSLSLWGTF</sequence>
<accession>A0A4Z2E9D2</accession>
<reference evidence="1 2" key="1">
    <citation type="submission" date="2019-03" db="EMBL/GenBank/DDBJ databases">
        <title>First draft genome of Liparis tanakae, snailfish: a comprehensive survey of snailfish specific genes.</title>
        <authorList>
            <person name="Kim W."/>
            <person name="Song I."/>
            <person name="Jeong J.-H."/>
            <person name="Kim D."/>
            <person name="Kim S."/>
            <person name="Ryu S."/>
            <person name="Song J.Y."/>
            <person name="Lee S.K."/>
        </authorList>
    </citation>
    <scope>NUCLEOTIDE SEQUENCE [LARGE SCALE GENOMIC DNA]</scope>
    <source>
        <tissue evidence="1">Muscle</tissue>
    </source>
</reference>
<dbReference type="AlphaFoldDB" id="A0A4Z2E9D2"/>
<keyword evidence="2" id="KW-1185">Reference proteome</keyword>